<evidence type="ECO:0000313" key="2">
    <source>
        <dbReference type="EMBL" id="AUD07481.1"/>
    </source>
</evidence>
<evidence type="ECO:0000256" key="1">
    <source>
        <dbReference type="SAM" id="SignalP"/>
    </source>
</evidence>
<dbReference type="AlphaFoldDB" id="A0A2K8ZC82"/>
<dbReference type="Proteomes" id="UP000232883">
    <property type="component" value="Chromosome"/>
</dbReference>
<sequence>MQHLLVVFILLCLATPAIGQFTQPDSSFVQSAQDEAINSYEQTLHEQAHVYEGNEYLAHDHRIKIHPYYKIDTLQKGTITYNGVLYQDVPMLYDIVREELAVQPPGGGYRIRLRNDYVSDFALGSHQFSRLGSDSSSSTAGIPIGYYEILSDGRVKALAHRIKTVYEDISSGKYQAEYLLKDRFYIQKGGVYYEVRNKRSMLSLFPEQAKALRKYIRVNKLKFKDDQREEAVSRITKRYEELTK</sequence>
<dbReference type="RefSeq" id="WP_100994048.1">
    <property type="nucleotide sequence ID" value="NZ_CP025096.1"/>
</dbReference>
<keyword evidence="3" id="KW-1185">Reference proteome</keyword>
<dbReference type="OrthoDB" id="655382at2"/>
<keyword evidence="1" id="KW-0732">Signal</keyword>
<accession>A0A2K8ZC82</accession>
<dbReference type="KEGG" id="spir:CWM47_25475"/>
<feature type="chain" id="PRO_5014610005" evidence="1">
    <location>
        <begin position="20"/>
        <end position="244"/>
    </location>
</feature>
<reference evidence="2 3" key="1">
    <citation type="submission" date="2017-11" db="EMBL/GenBank/DDBJ databases">
        <title>Taxonomic description and genome sequences of Spirosoma HA7 sp. nov., isolated from pollen microhabitat of Corylus avellana.</title>
        <authorList>
            <person name="Ambika Manirajan B."/>
            <person name="Suarez C."/>
            <person name="Ratering S."/>
            <person name="Geissler-Plaum R."/>
            <person name="Cardinale M."/>
            <person name="Sylvia S."/>
        </authorList>
    </citation>
    <scope>NUCLEOTIDE SEQUENCE [LARGE SCALE GENOMIC DNA]</scope>
    <source>
        <strain evidence="2 3">HA7</strain>
    </source>
</reference>
<name>A0A2K8ZC82_9BACT</name>
<proteinExistence type="predicted"/>
<protein>
    <submittedName>
        <fullName evidence="2">Uncharacterized protein</fullName>
    </submittedName>
</protein>
<feature type="signal peptide" evidence="1">
    <location>
        <begin position="1"/>
        <end position="19"/>
    </location>
</feature>
<organism evidence="2 3">
    <name type="scientific">Spirosoma pollinicola</name>
    <dbReference type="NCBI Taxonomy" id="2057025"/>
    <lineage>
        <taxon>Bacteria</taxon>
        <taxon>Pseudomonadati</taxon>
        <taxon>Bacteroidota</taxon>
        <taxon>Cytophagia</taxon>
        <taxon>Cytophagales</taxon>
        <taxon>Cytophagaceae</taxon>
        <taxon>Spirosoma</taxon>
    </lineage>
</organism>
<gene>
    <name evidence="2" type="ORF">CWM47_25475</name>
</gene>
<dbReference type="EMBL" id="CP025096">
    <property type="protein sequence ID" value="AUD07481.1"/>
    <property type="molecule type" value="Genomic_DNA"/>
</dbReference>
<evidence type="ECO:0000313" key="3">
    <source>
        <dbReference type="Proteomes" id="UP000232883"/>
    </source>
</evidence>